<keyword evidence="1" id="KW-0175">Coiled coil</keyword>
<reference evidence="2 3" key="1">
    <citation type="journal article" date="2016" name="Nat. Commun.">
        <title>Thousands of microbial genomes shed light on interconnected biogeochemical processes in an aquifer system.</title>
        <authorList>
            <person name="Anantharaman K."/>
            <person name="Brown C.T."/>
            <person name="Hug L.A."/>
            <person name="Sharon I."/>
            <person name="Castelle C.J."/>
            <person name="Probst A.J."/>
            <person name="Thomas B.C."/>
            <person name="Singh A."/>
            <person name="Wilkins M.J."/>
            <person name="Karaoz U."/>
            <person name="Brodie E.L."/>
            <person name="Williams K.H."/>
            <person name="Hubbard S.S."/>
            <person name="Banfield J.F."/>
        </authorList>
    </citation>
    <scope>NUCLEOTIDE SEQUENCE [LARGE SCALE GENOMIC DNA]</scope>
</reference>
<sequence length="282" mass="33231">MTNNNQNIWIIREIKNTNEQIIFEISEFGKYLLGNSPVQIHERCFGCRVEYKTPNFFYRNFLRKKKKENIDILEESSTTPLDSKELKNFLEDLHQKISKEGNLVTRQLESLQIKEIENILGISGVAPNRSLFPITGSIKEKIEFIKRNMHQNLIITLTSPYQQDGSFDIRGFDFQLFNPEKKFFLTIKKNKNQYNKIYISDHNNLNIQFPIQEKGLELINMLRNLENLIRKNKKVQEIFEEINNGLNQGLKISFESIAQGVKLYFKDSKNEKRYVSRFPLGV</sequence>
<organism evidence="2 3">
    <name type="scientific">Candidatus Falkowbacteria bacterium RIFOXYD2_FULL_34_120</name>
    <dbReference type="NCBI Taxonomy" id="1798007"/>
    <lineage>
        <taxon>Bacteria</taxon>
        <taxon>Candidatus Falkowiibacteriota</taxon>
    </lineage>
</organism>
<evidence type="ECO:0000256" key="1">
    <source>
        <dbReference type="SAM" id="Coils"/>
    </source>
</evidence>
<dbReference type="EMBL" id="MFGO01000010">
    <property type="protein sequence ID" value="OGF41379.1"/>
    <property type="molecule type" value="Genomic_DNA"/>
</dbReference>
<comment type="caution">
    <text evidence="2">The sequence shown here is derived from an EMBL/GenBank/DDBJ whole genome shotgun (WGS) entry which is preliminary data.</text>
</comment>
<feature type="coiled-coil region" evidence="1">
    <location>
        <begin position="218"/>
        <end position="245"/>
    </location>
</feature>
<protein>
    <submittedName>
        <fullName evidence="2">Uncharacterized protein</fullName>
    </submittedName>
</protein>
<name>A0A1F5TRA6_9BACT</name>
<accession>A0A1F5TRA6</accession>
<dbReference type="Proteomes" id="UP000177579">
    <property type="component" value="Unassembled WGS sequence"/>
</dbReference>
<dbReference type="AlphaFoldDB" id="A0A1F5TRA6"/>
<gene>
    <name evidence="2" type="ORF">A2531_07265</name>
</gene>
<evidence type="ECO:0000313" key="2">
    <source>
        <dbReference type="EMBL" id="OGF41379.1"/>
    </source>
</evidence>
<proteinExistence type="predicted"/>
<evidence type="ECO:0000313" key="3">
    <source>
        <dbReference type="Proteomes" id="UP000177579"/>
    </source>
</evidence>